<comment type="caution">
    <text evidence="1">The sequence shown here is derived from an EMBL/GenBank/DDBJ whole genome shotgun (WGS) entry which is preliminary data.</text>
</comment>
<gene>
    <name evidence="1" type="ORF">DAT39_008633</name>
</gene>
<reference evidence="1" key="1">
    <citation type="submission" date="2020-07" db="EMBL/GenBank/DDBJ databases">
        <title>Clarias magur genome sequencing, assembly and annotation.</title>
        <authorList>
            <person name="Kushwaha B."/>
            <person name="Kumar R."/>
            <person name="Das P."/>
            <person name="Joshi C.G."/>
            <person name="Kumar D."/>
            <person name="Nagpure N.S."/>
            <person name="Pandey M."/>
            <person name="Agarwal S."/>
            <person name="Srivastava S."/>
            <person name="Singh M."/>
            <person name="Sahoo L."/>
            <person name="Jayasankar P."/>
            <person name="Meher P.K."/>
            <person name="Koringa P.G."/>
            <person name="Iquebal M.A."/>
            <person name="Das S.P."/>
            <person name="Bit A."/>
            <person name="Patnaik S."/>
            <person name="Patel N."/>
            <person name="Shah T.M."/>
            <person name="Hinsu A."/>
            <person name="Jena J.K."/>
        </authorList>
    </citation>
    <scope>NUCLEOTIDE SEQUENCE</scope>
    <source>
        <strain evidence="1">CIFAMagur01</strain>
        <tissue evidence="1">Testis</tissue>
    </source>
</reference>
<evidence type="ECO:0000313" key="2">
    <source>
        <dbReference type="Proteomes" id="UP000727407"/>
    </source>
</evidence>
<dbReference type="EMBL" id="QNUK01000108">
    <property type="protein sequence ID" value="KAF5901658.1"/>
    <property type="molecule type" value="Genomic_DNA"/>
</dbReference>
<protein>
    <submittedName>
        <fullName evidence="1">Uncharacterized protein</fullName>
    </submittedName>
</protein>
<dbReference type="Proteomes" id="UP000727407">
    <property type="component" value="Unassembled WGS sequence"/>
</dbReference>
<evidence type="ECO:0000313" key="1">
    <source>
        <dbReference type="EMBL" id="KAF5901658.1"/>
    </source>
</evidence>
<proteinExistence type="predicted"/>
<organism evidence="1 2">
    <name type="scientific">Clarias magur</name>
    <name type="common">Asian catfish</name>
    <name type="synonym">Macropteronotus magur</name>
    <dbReference type="NCBI Taxonomy" id="1594786"/>
    <lineage>
        <taxon>Eukaryota</taxon>
        <taxon>Metazoa</taxon>
        <taxon>Chordata</taxon>
        <taxon>Craniata</taxon>
        <taxon>Vertebrata</taxon>
        <taxon>Euteleostomi</taxon>
        <taxon>Actinopterygii</taxon>
        <taxon>Neopterygii</taxon>
        <taxon>Teleostei</taxon>
        <taxon>Ostariophysi</taxon>
        <taxon>Siluriformes</taxon>
        <taxon>Clariidae</taxon>
        <taxon>Clarias</taxon>
    </lineage>
</organism>
<name>A0A8J4U801_CLAMG</name>
<keyword evidence="2" id="KW-1185">Reference proteome</keyword>
<accession>A0A8J4U801</accession>
<dbReference type="AlphaFoldDB" id="A0A8J4U801"/>
<sequence>MSHISLCENKNTWRTPGLNSLDTTSGKMIVNTLRISEVTIPLCSTRCLVTATHLTPRDRPPCTTGVKHHSFFLCSPVMVSFSARGISMGNC</sequence>